<gene>
    <name evidence="6" type="primary">Ropn1l</name>
</gene>
<dbReference type="PANTHER" id="PTHR14952">
    <property type="entry name" value="ROPPORIN-1-LIKE PROTEIN"/>
    <property type="match status" value="1"/>
</dbReference>
<name>A0A6F9DRC8_9ASCI</name>
<comment type="subcellular location">
    <subcellularLocation>
        <location evidence="1">Cell projection</location>
        <location evidence="1">Cilium</location>
        <location evidence="1">Flagellum</location>
    </subcellularLocation>
</comment>
<evidence type="ECO:0000256" key="2">
    <source>
        <dbReference type="ARBA" id="ARBA00022846"/>
    </source>
</evidence>
<accession>A0A6F9DRC8</accession>
<dbReference type="PANTHER" id="PTHR14952:SF9">
    <property type="entry name" value="EF-HAND DOMAIN-CONTAINING PROTEIN"/>
    <property type="match status" value="1"/>
</dbReference>
<dbReference type="FunFam" id="1.20.890.10:FF:000004">
    <property type="entry name" value="ropporin-1-like protein isoform X2"/>
    <property type="match status" value="1"/>
</dbReference>
<evidence type="ECO:0000256" key="3">
    <source>
        <dbReference type="ARBA" id="ARBA00023069"/>
    </source>
</evidence>
<protein>
    <submittedName>
        <fullName evidence="6">Ropporin-1-like protein</fullName>
    </submittedName>
</protein>
<dbReference type="CDD" id="cd23019">
    <property type="entry name" value="DD_ROP"/>
    <property type="match status" value="1"/>
</dbReference>
<proteinExistence type="evidence at transcript level"/>
<dbReference type="Gene3D" id="1.20.890.10">
    <property type="entry name" value="cAMP-dependent protein kinase regulatory subunit, dimerization-anchoring domain"/>
    <property type="match status" value="1"/>
</dbReference>
<evidence type="ECO:0000256" key="1">
    <source>
        <dbReference type="ARBA" id="ARBA00004230"/>
    </source>
</evidence>
<comment type="similarity">
    <text evidence="5">Belongs to the ropporin family.</text>
</comment>
<dbReference type="GO" id="GO:0031514">
    <property type="term" value="C:motile cilium"/>
    <property type="evidence" value="ECO:0007669"/>
    <property type="project" value="UniProtKB-SubCell"/>
</dbReference>
<dbReference type="SUPFAM" id="SSF47391">
    <property type="entry name" value="Dimerization-anchoring domain of cAMP-dependent PK regulatory subunit"/>
    <property type="match status" value="1"/>
</dbReference>
<evidence type="ECO:0000313" key="6">
    <source>
        <dbReference type="EMBL" id="CAB3265669.1"/>
    </source>
</evidence>
<evidence type="ECO:0000256" key="4">
    <source>
        <dbReference type="ARBA" id="ARBA00023273"/>
    </source>
</evidence>
<keyword evidence="2" id="KW-0282">Flagellum</keyword>
<organism evidence="6">
    <name type="scientific">Phallusia mammillata</name>
    <dbReference type="NCBI Taxonomy" id="59560"/>
    <lineage>
        <taxon>Eukaryota</taxon>
        <taxon>Metazoa</taxon>
        <taxon>Chordata</taxon>
        <taxon>Tunicata</taxon>
        <taxon>Ascidiacea</taxon>
        <taxon>Phlebobranchia</taxon>
        <taxon>Ascidiidae</taxon>
        <taxon>Phallusia</taxon>
    </lineage>
</organism>
<evidence type="ECO:0000256" key="5">
    <source>
        <dbReference type="ARBA" id="ARBA00035651"/>
    </source>
</evidence>
<reference evidence="6" key="1">
    <citation type="submission" date="2020-04" db="EMBL/GenBank/DDBJ databases">
        <authorList>
            <person name="Neveu A P."/>
        </authorList>
    </citation>
    <scope>NUCLEOTIDE SEQUENCE</scope>
    <source>
        <tissue evidence="6">Whole embryo</tissue>
    </source>
</reference>
<keyword evidence="3" id="KW-0969">Cilium</keyword>
<keyword evidence="4" id="KW-0966">Cell projection</keyword>
<sequence length="214" mass="23500">MAPPETMYCAQQINIPPELPDILKQFTKAAIRTQPQDVLAWSAAYFSALSNGEPLPVKRRLEPGATGLTPGLLDVMHQQLKEKTVVTLGLLQKKWAELGLPKQQLSEICQAGSFPDEVEFIKFFAVSCSHLGGGNITEAMRIICQILTLDPDGGACRIPFDTFKQLYQYLASLSGEISQAQIDGAINHLQEDVDKQGGMVMPRNFLSPECPKLS</sequence>
<dbReference type="EMBL" id="LR789807">
    <property type="protein sequence ID" value="CAB3265669.1"/>
    <property type="molecule type" value="mRNA"/>
</dbReference>
<dbReference type="AlphaFoldDB" id="A0A6F9DRC8"/>
<dbReference type="InterPro" id="IPR047844">
    <property type="entry name" value="ROP_DD"/>
</dbReference>